<dbReference type="InterPro" id="IPR036962">
    <property type="entry name" value="Glyco_hydro_3_N_sf"/>
</dbReference>
<evidence type="ECO:0000313" key="9">
    <source>
        <dbReference type="Proteomes" id="UP000480178"/>
    </source>
</evidence>
<dbReference type="GO" id="GO:0009254">
    <property type="term" value="P:peptidoglycan turnover"/>
    <property type="evidence" value="ECO:0007669"/>
    <property type="project" value="TreeGrafter"/>
</dbReference>
<evidence type="ECO:0000256" key="1">
    <source>
        <dbReference type="ARBA" id="ARBA00001231"/>
    </source>
</evidence>
<evidence type="ECO:0000256" key="3">
    <source>
        <dbReference type="ARBA" id="ARBA00012663"/>
    </source>
</evidence>
<dbReference type="EC" id="3.2.1.52" evidence="3"/>
<dbReference type="InterPro" id="IPR001764">
    <property type="entry name" value="Glyco_hydro_3_N"/>
</dbReference>
<dbReference type="Proteomes" id="UP000480178">
    <property type="component" value="Chromosome"/>
</dbReference>
<evidence type="ECO:0000259" key="7">
    <source>
        <dbReference type="Pfam" id="PF00933"/>
    </source>
</evidence>
<dbReference type="SUPFAM" id="SSF51445">
    <property type="entry name" value="(Trans)glycosidases"/>
    <property type="match status" value="1"/>
</dbReference>
<dbReference type="Pfam" id="PF00933">
    <property type="entry name" value="Glyco_hydro_3"/>
    <property type="match status" value="1"/>
</dbReference>
<sequence length="369" mass="40411">MFKISFIGLSLVLLSFCSFGQIIPQDTISNSFTLKDFYQYNPLLERRVDSVFNTLTDAQRAGQMIIPAAGKLGKPTTVINQLVKEQKLGGVLLLGGNTTDFKQLVISLNKQNKGLPLLYSADAEPSLINRKIGGTQKVKNTADIKSVEDARLTAGIINKDLLDMGIRHNFAPACDMTTTNEAIGNRSFGSNRDTVVWFSDAFIQTTQEVGIVATAKHFPGHGFVKGDTHAKLVYIDGELKEVDTYRPLITSGVLSVMVGHIAIKNNEIYQTDGLPASCSRKIVTDLLQHELGFKGIVVTDAMNMGALSKIPQATFKAVQAGCDMILMPPNENSLHASIVQEMKANETFKNQIHTSVKKIIRLKICLELL</sequence>
<dbReference type="Gene3D" id="3.20.20.300">
    <property type="entry name" value="Glycoside hydrolase, family 3, N-terminal domain"/>
    <property type="match status" value="1"/>
</dbReference>
<dbReference type="InterPro" id="IPR017853">
    <property type="entry name" value="GH"/>
</dbReference>
<name>A0A6C0GK76_9BACT</name>
<keyword evidence="4 8" id="KW-0378">Hydrolase</keyword>
<feature type="signal peptide" evidence="6">
    <location>
        <begin position="1"/>
        <end position="20"/>
    </location>
</feature>
<dbReference type="RefSeq" id="WP_162444441.1">
    <property type="nucleotide sequence ID" value="NZ_CP048222.1"/>
</dbReference>
<gene>
    <name evidence="8" type="ORF">GXP67_18160</name>
</gene>
<organism evidence="8 9">
    <name type="scientific">Rhodocytophaga rosea</name>
    <dbReference type="NCBI Taxonomy" id="2704465"/>
    <lineage>
        <taxon>Bacteria</taxon>
        <taxon>Pseudomonadati</taxon>
        <taxon>Bacteroidota</taxon>
        <taxon>Cytophagia</taxon>
        <taxon>Cytophagales</taxon>
        <taxon>Rhodocytophagaceae</taxon>
        <taxon>Rhodocytophaga</taxon>
    </lineage>
</organism>
<reference evidence="8 9" key="1">
    <citation type="submission" date="2020-01" db="EMBL/GenBank/DDBJ databases">
        <authorList>
            <person name="Kim M.K."/>
        </authorList>
    </citation>
    <scope>NUCLEOTIDE SEQUENCE [LARGE SCALE GENOMIC DNA]</scope>
    <source>
        <strain evidence="8 9">172606-1</strain>
    </source>
</reference>
<dbReference type="GO" id="GO:0004563">
    <property type="term" value="F:beta-N-acetylhexosaminidase activity"/>
    <property type="evidence" value="ECO:0007669"/>
    <property type="project" value="UniProtKB-EC"/>
</dbReference>
<dbReference type="PANTHER" id="PTHR30480:SF13">
    <property type="entry name" value="BETA-HEXOSAMINIDASE"/>
    <property type="match status" value="1"/>
</dbReference>
<accession>A0A6C0GK76</accession>
<dbReference type="InterPro" id="IPR050226">
    <property type="entry name" value="NagZ_Beta-hexosaminidase"/>
</dbReference>
<evidence type="ECO:0000256" key="6">
    <source>
        <dbReference type="SAM" id="SignalP"/>
    </source>
</evidence>
<keyword evidence="5" id="KW-0326">Glycosidase</keyword>
<dbReference type="EMBL" id="CP048222">
    <property type="protein sequence ID" value="QHT68428.1"/>
    <property type="molecule type" value="Genomic_DNA"/>
</dbReference>
<keyword evidence="6" id="KW-0732">Signal</keyword>
<evidence type="ECO:0000313" key="8">
    <source>
        <dbReference type="EMBL" id="QHT68428.1"/>
    </source>
</evidence>
<feature type="chain" id="PRO_5025370340" description="beta-N-acetylhexosaminidase" evidence="6">
    <location>
        <begin position="21"/>
        <end position="369"/>
    </location>
</feature>
<protein>
    <recommendedName>
        <fullName evidence="3">beta-N-acetylhexosaminidase</fullName>
        <ecNumber evidence="3">3.2.1.52</ecNumber>
    </recommendedName>
</protein>
<evidence type="ECO:0000256" key="2">
    <source>
        <dbReference type="ARBA" id="ARBA00005336"/>
    </source>
</evidence>
<proteinExistence type="inferred from homology"/>
<dbReference type="PANTHER" id="PTHR30480">
    <property type="entry name" value="BETA-HEXOSAMINIDASE-RELATED"/>
    <property type="match status" value="1"/>
</dbReference>
<feature type="domain" description="Glycoside hydrolase family 3 N-terminal" evidence="7">
    <location>
        <begin position="60"/>
        <end position="362"/>
    </location>
</feature>
<evidence type="ECO:0000256" key="5">
    <source>
        <dbReference type="ARBA" id="ARBA00023295"/>
    </source>
</evidence>
<evidence type="ECO:0000256" key="4">
    <source>
        <dbReference type="ARBA" id="ARBA00022801"/>
    </source>
</evidence>
<dbReference type="KEGG" id="rhoz:GXP67_18160"/>
<dbReference type="AlphaFoldDB" id="A0A6C0GK76"/>
<dbReference type="GO" id="GO:0005975">
    <property type="term" value="P:carbohydrate metabolic process"/>
    <property type="evidence" value="ECO:0007669"/>
    <property type="project" value="InterPro"/>
</dbReference>
<comment type="catalytic activity">
    <reaction evidence="1">
        <text>Hydrolysis of terminal non-reducing N-acetyl-D-hexosamine residues in N-acetyl-beta-D-hexosaminides.</text>
        <dbReference type="EC" id="3.2.1.52"/>
    </reaction>
</comment>
<comment type="similarity">
    <text evidence="2">Belongs to the glycosyl hydrolase 3 family.</text>
</comment>
<keyword evidence="9" id="KW-1185">Reference proteome</keyword>